<dbReference type="InterPro" id="IPR020583">
    <property type="entry name" value="Inositol_monoP_metal-BS"/>
</dbReference>
<reference evidence="5" key="1">
    <citation type="submission" date="2020-10" db="EMBL/GenBank/DDBJ databases">
        <authorList>
            <person name="Gilroy R."/>
        </authorList>
    </citation>
    <scope>NUCLEOTIDE SEQUENCE</scope>
    <source>
        <strain evidence="5">10669</strain>
    </source>
</reference>
<keyword evidence="1 4" id="KW-0479">Metal-binding</keyword>
<dbReference type="PRINTS" id="PR00377">
    <property type="entry name" value="IMPHPHTASES"/>
</dbReference>
<feature type="binding site" evidence="4">
    <location>
        <position position="216"/>
    </location>
    <ligand>
        <name>Mg(2+)</name>
        <dbReference type="ChEBI" id="CHEBI:18420"/>
        <label>1</label>
        <note>catalytic</note>
    </ligand>
</feature>
<evidence type="ECO:0000256" key="3">
    <source>
        <dbReference type="ARBA" id="ARBA00022842"/>
    </source>
</evidence>
<dbReference type="GO" id="GO:0008934">
    <property type="term" value="F:inositol monophosphate 1-phosphatase activity"/>
    <property type="evidence" value="ECO:0007669"/>
    <property type="project" value="TreeGrafter"/>
</dbReference>
<evidence type="ECO:0000256" key="4">
    <source>
        <dbReference type="PIRSR" id="PIRSR600760-2"/>
    </source>
</evidence>
<dbReference type="InterPro" id="IPR000760">
    <property type="entry name" value="Inositol_monophosphatase-like"/>
</dbReference>
<dbReference type="AlphaFoldDB" id="A0A9D1NLC6"/>
<sequence length="254" mass="26718">MNGLQTDETGKLLELAEKTARAAGEALREGGSRRVALNSATDVKLAADADSETLVRERLAASGLPVFGEEFGGDASLYDSAGTLYWVVDPLDGTFNFQRGQPLTCVSIGLMRGSAPVLGAIYNFNADEMFSGAVGSGVFLDGKKVVPAWASELSQACLMTGFPALADKSPAALAPFIEEIGKFKKIRMIGSAALAVAYVAVGRADVYSEKNTNLWDVAAGMALVKAAGGFVKIEPTGKRALNFNLRCAARAEWL</sequence>
<comment type="cofactor">
    <cofactor evidence="4">
        <name>Mg(2+)</name>
        <dbReference type="ChEBI" id="CHEBI:18420"/>
    </cofactor>
</comment>
<dbReference type="PANTHER" id="PTHR20854">
    <property type="entry name" value="INOSITOL MONOPHOSPHATASE"/>
    <property type="match status" value="1"/>
</dbReference>
<dbReference type="EMBL" id="DVOG01000168">
    <property type="protein sequence ID" value="HIV04741.1"/>
    <property type="molecule type" value="Genomic_DNA"/>
</dbReference>
<dbReference type="Proteomes" id="UP000886812">
    <property type="component" value="Unassembled WGS sequence"/>
</dbReference>
<dbReference type="SUPFAM" id="SSF56655">
    <property type="entry name" value="Carbohydrate phosphatase"/>
    <property type="match status" value="1"/>
</dbReference>
<dbReference type="GO" id="GO:0046872">
    <property type="term" value="F:metal ion binding"/>
    <property type="evidence" value="ECO:0007669"/>
    <property type="project" value="UniProtKB-KW"/>
</dbReference>
<dbReference type="GO" id="GO:0006020">
    <property type="term" value="P:inositol metabolic process"/>
    <property type="evidence" value="ECO:0007669"/>
    <property type="project" value="TreeGrafter"/>
</dbReference>
<dbReference type="Pfam" id="PF00459">
    <property type="entry name" value="Inositol_P"/>
    <property type="match status" value="1"/>
</dbReference>
<gene>
    <name evidence="5" type="ORF">IAC75_06320</name>
</gene>
<accession>A0A9D1NLC6</accession>
<organism evidence="5 6">
    <name type="scientific">Candidatus Spyradosoma merdigallinarum</name>
    <dbReference type="NCBI Taxonomy" id="2840950"/>
    <lineage>
        <taxon>Bacteria</taxon>
        <taxon>Pseudomonadati</taxon>
        <taxon>Verrucomicrobiota</taxon>
        <taxon>Opitutia</taxon>
        <taxon>Opitutia incertae sedis</taxon>
        <taxon>Candidatus Spyradosoma</taxon>
    </lineage>
</organism>
<keyword evidence="3 4" id="KW-0460">Magnesium</keyword>
<dbReference type="GO" id="GO:0046854">
    <property type="term" value="P:phosphatidylinositol phosphate biosynthetic process"/>
    <property type="evidence" value="ECO:0007669"/>
    <property type="project" value="InterPro"/>
</dbReference>
<dbReference type="PROSITE" id="PS00630">
    <property type="entry name" value="IMP_2"/>
    <property type="match status" value="1"/>
</dbReference>
<dbReference type="GO" id="GO:0007165">
    <property type="term" value="P:signal transduction"/>
    <property type="evidence" value="ECO:0007669"/>
    <property type="project" value="TreeGrafter"/>
</dbReference>
<reference evidence="5" key="2">
    <citation type="journal article" date="2021" name="PeerJ">
        <title>Extensive microbial diversity within the chicken gut microbiome revealed by metagenomics and culture.</title>
        <authorList>
            <person name="Gilroy R."/>
            <person name="Ravi A."/>
            <person name="Getino M."/>
            <person name="Pursley I."/>
            <person name="Horton D.L."/>
            <person name="Alikhan N.F."/>
            <person name="Baker D."/>
            <person name="Gharbi K."/>
            <person name="Hall N."/>
            <person name="Watson M."/>
            <person name="Adriaenssens E.M."/>
            <person name="Foster-Nyarko E."/>
            <person name="Jarju S."/>
            <person name="Secka A."/>
            <person name="Antonio M."/>
            <person name="Oren A."/>
            <person name="Chaudhuri R.R."/>
            <person name="La Ragione R."/>
            <person name="Hildebrand F."/>
            <person name="Pallen M.J."/>
        </authorList>
    </citation>
    <scope>NUCLEOTIDE SEQUENCE</scope>
    <source>
        <strain evidence="5">10669</strain>
    </source>
</reference>
<evidence type="ECO:0000256" key="2">
    <source>
        <dbReference type="ARBA" id="ARBA00022801"/>
    </source>
</evidence>
<comment type="caution">
    <text evidence="5">The sequence shown here is derived from an EMBL/GenBank/DDBJ whole genome shotgun (WGS) entry which is preliminary data.</text>
</comment>
<dbReference type="Gene3D" id="3.40.190.80">
    <property type="match status" value="1"/>
</dbReference>
<dbReference type="CDD" id="cd01637">
    <property type="entry name" value="IMPase_like"/>
    <property type="match status" value="1"/>
</dbReference>
<feature type="binding site" evidence="4">
    <location>
        <position position="92"/>
    </location>
    <ligand>
        <name>Mg(2+)</name>
        <dbReference type="ChEBI" id="CHEBI:18420"/>
        <label>1</label>
        <note>catalytic</note>
    </ligand>
</feature>
<feature type="binding site" evidence="4">
    <location>
        <position position="91"/>
    </location>
    <ligand>
        <name>Mg(2+)</name>
        <dbReference type="ChEBI" id="CHEBI:18420"/>
        <label>1</label>
        <note>catalytic</note>
    </ligand>
</feature>
<name>A0A9D1NLC6_9BACT</name>
<evidence type="ECO:0000256" key="1">
    <source>
        <dbReference type="ARBA" id="ARBA00022723"/>
    </source>
</evidence>
<dbReference type="InterPro" id="IPR020550">
    <property type="entry name" value="Inositol_monophosphatase_CS"/>
</dbReference>
<dbReference type="PANTHER" id="PTHR20854:SF4">
    <property type="entry name" value="INOSITOL-1-MONOPHOSPHATASE-RELATED"/>
    <property type="match status" value="1"/>
</dbReference>
<feature type="binding site" evidence="4">
    <location>
        <position position="69"/>
    </location>
    <ligand>
        <name>Mg(2+)</name>
        <dbReference type="ChEBI" id="CHEBI:18420"/>
        <label>1</label>
        <note>catalytic</note>
    </ligand>
</feature>
<evidence type="ECO:0000313" key="6">
    <source>
        <dbReference type="Proteomes" id="UP000886812"/>
    </source>
</evidence>
<evidence type="ECO:0000313" key="5">
    <source>
        <dbReference type="EMBL" id="HIV04741.1"/>
    </source>
</evidence>
<proteinExistence type="predicted"/>
<protein>
    <submittedName>
        <fullName evidence="5">Inositol monophosphatase family protein</fullName>
    </submittedName>
</protein>
<dbReference type="PROSITE" id="PS00629">
    <property type="entry name" value="IMP_1"/>
    <property type="match status" value="1"/>
</dbReference>
<dbReference type="Gene3D" id="3.30.540.10">
    <property type="entry name" value="Fructose-1,6-Bisphosphatase, subunit A, domain 1"/>
    <property type="match status" value="1"/>
</dbReference>
<feature type="binding site" evidence="4">
    <location>
        <position position="89"/>
    </location>
    <ligand>
        <name>Mg(2+)</name>
        <dbReference type="ChEBI" id="CHEBI:18420"/>
        <label>1</label>
        <note>catalytic</note>
    </ligand>
</feature>
<keyword evidence="2" id="KW-0378">Hydrolase</keyword>